<evidence type="ECO:0000256" key="1">
    <source>
        <dbReference type="SAM" id="SignalP"/>
    </source>
</evidence>
<evidence type="ECO:0000313" key="4">
    <source>
        <dbReference type="Proteomes" id="UP000237105"/>
    </source>
</evidence>
<dbReference type="AlphaFoldDB" id="A0A2P5B410"/>
<feature type="chain" id="PRO_5015184228" evidence="1">
    <location>
        <begin position="26"/>
        <end position="224"/>
    </location>
</feature>
<feature type="signal peptide" evidence="1">
    <location>
        <begin position="1"/>
        <end position="25"/>
    </location>
</feature>
<comment type="caution">
    <text evidence="3">The sequence shown here is derived from an EMBL/GenBank/DDBJ whole genome shotgun (WGS) entry which is preliminary data.</text>
</comment>
<gene>
    <name evidence="3" type="ORF">PanWU01x14_273440</name>
</gene>
<dbReference type="PANTHER" id="PTHR33681">
    <property type="entry name" value="BINDING PROTEIN, PUTATIVE, EXPRESSED-RELATED"/>
    <property type="match status" value="1"/>
</dbReference>
<dbReference type="InterPro" id="IPR014895">
    <property type="entry name" value="Alginate_lyase_2"/>
</dbReference>
<dbReference type="EMBL" id="JXTB01000370">
    <property type="protein sequence ID" value="PON43496.1"/>
    <property type="molecule type" value="Genomic_DNA"/>
</dbReference>
<dbReference type="GO" id="GO:0016829">
    <property type="term" value="F:lyase activity"/>
    <property type="evidence" value="ECO:0007669"/>
    <property type="project" value="UniProtKB-KW"/>
</dbReference>
<dbReference type="OrthoDB" id="4221926at2759"/>
<dbReference type="Pfam" id="PF08787">
    <property type="entry name" value="Alginate_lyase2"/>
    <property type="match status" value="1"/>
</dbReference>
<keyword evidence="1" id="KW-0732">Signal</keyword>
<sequence length="224" mass="25896">MMKYYCKRFLWLLVLNFMMFNDEYQYNNKLCVLAAPTDGFVQVSLSQSNFQLQKPYDQARQNRYSNSNGVERFWVYSNDKPFKQGSPTKPRTEMRISGYDYTSGVWQFEGNFYVPSGTTGACIMQVFGAANQATTLQLRVYDGDLKVYRSQVVASNIYNRWFKLNVIHDVGNSRLTIFIDNSQKVVVGGKGASNFYFKYGVYAQDGSSNYMESRWSGIKVFKKN</sequence>
<organism evidence="3 4">
    <name type="scientific">Parasponia andersonii</name>
    <name type="common">Sponia andersonii</name>
    <dbReference type="NCBI Taxonomy" id="3476"/>
    <lineage>
        <taxon>Eukaryota</taxon>
        <taxon>Viridiplantae</taxon>
        <taxon>Streptophyta</taxon>
        <taxon>Embryophyta</taxon>
        <taxon>Tracheophyta</taxon>
        <taxon>Spermatophyta</taxon>
        <taxon>Magnoliopsida</taxon>
        <taxon>eudicotyledons</taxon>
        <taxon>Gunneridae</taxon>
        <taxon>Pentapetalae</taxon>
        <taxon>rosids</taxon>
        <taxon>fabids</taxon>
        <taxon>Rosales</taxon>
        <taxon>Cannabaceae</taxon>
        <taxon>Parasponia</taxon>
    </lineage>
</organism>
<reference evidence="4" key="1">
    <citation type="submission" date="2016-06" db="EMBL/GenBank/DDBJ databases">
        <title>Parallel loss of symbiosis genes in relatives of nitrogen-fixing non-legume Parasponia.</title>
        <authorList>
            <person name="Van Velzen R."/>
            <person name="Holmer R."/>
            <person name="Bu F."/>
            <person name="Rutten L."/>
            <person name="Van Zeijl A."/>
            <person name="Liu W."/>
            <person name="Santuari L."/>
            <person name="Cao Q."/>
            <person name="Sharma T."/>
            <person name="Shen D."/>
            <person name="Roswanjaya Y."/>
            <person name="Wardhani T."/>
            <person name="Kalhor M.S."/>
            <person name="Jansen J."/>
            <person name="Van den Hoogen J."/>
            <person name="Gungor B."/>
            <person name="Hartog M."/>
            <person name="Hontelez J."/>
            <person name="Verver J."/>
            <person name="Yang W.-C."/>
            <person name="Schijlen E."/>
            <person name="Repin R."/>
            <person name="Schilthuizen M."/>
            <person name="Schranz E."/>
            <person name="Heidstra R."/>
            <person name="Miyata K."/>
            <person name="Fedorova E."/>
            <person name="Kohlen W."/>
            <person name="Bisseling T."/>
            <person name="Smit S."/>
            <person name="Geurts R."/>
        </authorList>
    </citation>
    <scope>NUCLEOTIDE SEQUENCE [LARGE SCALE GENOMIC DNA]</scope>
    <source>
        <strain evidence="4">cv. WU1-14</strain>
    </source>
</reference>
<name>A0A2P5B410_PARAD</name>
<evidence type="ECO:0000313" key="3">
    <source>
        <dbReference type="EMBL" id="PON43496.1"/>
    </source>
</evidence>
<dbReference type="Gene3D" id="2.60.120.200">
    <property type="match status" value="1"/>
</dbReference>
<evidence type="ECO:0000259" key="2">
    <source>
        <dbReference type="Pfam" id="PF08787"/>
    </source>
</evidence>
<accession>A0A2P5B410</accession>
<dbReference type="SUPFAM" id="SSF49899">
    <property type="entry name" value="Concanavalin A-like lectins/glucanases"/>
    <property type="match status" value="1"/>
</dbReference>
<feature type="domain" description="Alginate lyase 2" evidence="2">
    <location>
        <begin position="48"/>
        <end position="221"/>
    </location>
</feature>
<proteinExistence type="predicted"/>
<protein>
    <submittedName>
        <fullName evidence="3">Alginate lyase</fullName>
    </submittedName>
</protein>
<keyword evidence="4" id="KW-1185">Reference proteome</keyword>
<dbReference type="Proteomes" id="UP000237105">
    <property type="component" value="Unassembled WGS sequence"/>
</dbReference>
<keyword evidence="3" id="KW-0456">Lyase</keyword>
<dbReference type="PANTHER" id="PTHR33681:SF13">
    <property type="entry name" value="ALGINATE LYASE 2 DOMAIN-CONTAINING PROTEIN"/>
    <property type="match status" value="1"/>
</dbReference>
<dbReference type="InterPro" id="IPR013320">
    <property type="entry name" value="ConA-like_dom_sf"/>
</dbReference>